<dbReference type="Proteomes" id="UP001140094">
    <property type="component" value="Unassembled WGS sequence"/>
</dbReference>
<name>A0A9W8HW93_9FUNG</name>
<dbReference type="OrthoDB" id="5286008at2759"/>
<keyword evidence="3" id="KW-1185">Reference proteome</keyword>
<proteinExistence type="predicted"/>
<dbReference type="PANTHER" id="PTHR42686">
    <property type="entry name" value="GH17980P-RELATED"/>
    <property type="match status" value="1"/>
</dbReference>
<protein>
    <recommendedName>
        <fullName evidence="1">NADP-dependent oxidoreductase domain-containing protein</fullName>
    </recommendedName>
</protein>
<evidence type="ECO:0000259" key="1">
    <source>
        <dbReference type="Pfam" id="PF00248"/>
    </source>
</evidence>
<dbReference type="GO" id="GO:0005829">
    <property type="term" value="C:cytosol"/>
    <property type="evidence" value="ECO:0007669"/>
    <property type="project" value="TreeGrafter"/>
</dbReference>
<evidence type="ECO:0000313" key="2">
    <source>
        <dbReference type="EMBL" id="KAJ2805603.1"/>
    </source>
</evidence>
<dbReference type="Pfam" id="PF00248">
    <property type="entry name" value="Aldo_ket_red"/>
    <property type="match status" value="1"/>
</dbReference>
<accession>A0A9W8HW93</accession>
<comment type="caution">
    <text evidence="2">The sequence shown here is derived from an EMBL/GenBank/DDBJ whole genome shotgun (WGS) entry which is preliminary data.</text>
</comment>
<dbReference type="PANTHER" id="PTHR42686:SF1">
    <property type="entry name" value="GH17980P-RELATED"/>
    <property type="match status" value="1"/>
</dbReference>
<dbReference type="Gene3D" id="3.20.20.100">
    <property type="entry name" value="NADP-dependent oxidoreductase domain"/>
    <property type="match status" value="1"/>
</dbReference>
<reference evidence="2" key="1">
    <citation type="submission" date="2022-07" db="EMBL/GenBank/DDBJ databases">
        <title>Phylogenomic reconstructions and comparative analyses of Kickxellomycotina fungi.</title>
        <authorList>
            <person name="Reynolds N.K."/>
            <person name="Stajich J.E."/>
            <person name="Barry K."/>
            <person name="Grigoriev I.V."/>
            <person name="Crous P."/>
            <person name="Smith M.E."/>
        </authorList>
    </citation>
    <scope>NUCLEOTIDE SEQUENCE</scope>
    <source>
        <strain evidence="2">NRRL 1565</strain>
    </source>
</reference>
<dbReference type="SUPFAM" id="SSF51430">
    <property type="entry name" value="NAD(P)-linked oxidoreductase"/>
    <property type="match status" value="1"/>
</dbReference>
<dbReference type="GO" id="GO:0070485">
    <property type="term" value="P:dehydro-D-arabinono-1,4-lactone biosynthetic process"/>
    <property type="evidence" value="ECO:0007669"/>
    <property type="project" value="TreeGrafter"/>
</dbReference>
<dbReference type="InterPro" id="IPR023210">
    <property type="entry name" value="NADP_OxRdtase_dom"/>
</dbReference>
<organism evidence="2 3">
    <name type="scientific">Coemansia guatemalensis</name>
    <dbReference type="NCBI Taxonomy" id="2761395"/>
    <lineage>
        <taxon>Eukaryota</taxon>
        <taxon>Fungi</taxon>
        <taxon>Fungi incertae sedis</taxon>
        <taxon>Zoopagomycota</taxon>
        <taxon>Kickxellomycotina</taxon>
        <taxon>Kickxellomycetes</taxon>
        <taxon>Kickxellales</taxon>
        <taxon>Kickxellaceae</taxon>
        <taxon>Coemansia</taxon>
    </lineage>
</organism>
<dbReference type="GO" id="GO:0045290">
    <property type="term" value="F:D-arabinose 1-dehydrogenase [NAD(P)+] activity"/>
    <property type="evidence" value="ECO:0007669"/>
    <property type="project" value="TreeGrafter"/>
</dbReference>
<evidence type="ECO:0000313" key="3">
    <source>
        <dbReference type="Proteomes" id="UP001140094"/>
    </source>
</evidence>
<dbReference type="EMBL" id="JANBUO010000274">
    <property type="protein sequence ID" value="KAJ2805603.1"/>
    <property type="molecule type" value="Genomic_DNA"/>
</dbReference>
<dbReference type="AlphaFoldDB" id="A0A9W8HW93"/>
<dbReference type="InterPro" id="IPR020471">
    <property type="entry name" value="AKR"/>
</dbReference>
<gene>
    <name evidence="2" type="ORF">H4R20_002024</name>
</gene>
<dbReference type="InterPro" id="IPR036812">
    <property type="entry name" value="NAD(P)_OxRdtase_dom_sf"/>
</dbReference>
<feature type="domain" description="NADP-dependent oxidoreductase" evidence="1">
    <location>
        <begin position="15"/>
        <end position="296"/>
    </location>
</feature>
<sequence length="340" mass="37934">MVVAEPAIARQQLPKIGLGCGVFSGAYGPISHKDIVGVIRTALSNGVNMVDTSPYYNDSEIKLGKALQELKAEFPRSSYRISTKLGRYGYHKSDFDYSAERVVSSVAESMRRLHTDYLDSVLCHDVEFVDMAQIVDVTLPKLFELKRSGSVRQVGISGYPLDVLLRIAQIQYERGYPIDVCLSYCNFNLHCQRLPDYVPLLRAAGVKTIIAASPLSMGLLHQDAPPDWHPAKPKLKKAVLQCKKLIRLHRPLNSTAHDISLAKIAESFAFSFDSVDLHLIGAKTSAEITCALEAYKQAQSLQLAYGGRYPDDDTQKIYEQIRRILQPFSDYTWPSPPQDA</sequence>